<proteinExistence type="inferred from homology"/>
<gene>
    <name evidence="4" type="ORF">PLBR_LOCUS6357</name>
</gene>
<evidence type="ECO:0000259" key="3">
    <source>
        <dbReference type="PROSITE" id="PS50250"/>
    </source>
</evidence>
<accession>A0A3P3YG66</accession>
<evidence type="ECO:0000313" key="5">
    <source>
        <dbReference type="Proteomes" id="UP000290189"/>
    </source>
</evidence>
<dbReference type="PANTHER" id="PTHR10539:SF0">
    <property type="entry name" value="26S PROTEASOME NON-ATPASE REGULATORY SUBUNIT 13"/>
    <property type="match status" value="1"/>
</dbReference>
<evidence type="ECO:0000313" key="4">
    <source>
        <dbReference type="EMBL" id="SPQ99142.1"/>
    </source>
</evidence>
<dbReference type="SUPFAM" id="SSF46785">
    <property type="entry name" value="Winged helix' DNA-binding domain"/>
    <property type="match status" value="1"/>
</dbReference>
<feature type="domain" description="PCI" evidence="3">
    <location>
        <begin position="167"/>
        <end position="338"/>
    </location>
</feature>
<dbReference type="Pfam" id="PF01399">
    <property type="entry name" value="PCI"/>
    <property type="match status" value="1"/>
</dbReference>
<protein>
    <recommendedName>
        <fullName evidence="3">PCI domain-containing protein</fullName>
    </recommendedName>
</protein>
<dbReference type="PANTHER" id="PTHR10539">
    <property type="entry name" value="26S PROTEASOME NON-ATPASE REGULATORY SUBUNIT 13"/>
    <property type="match status" value="1"/>
</dbReference>
<dbReference type="InterPro" id="IPR036390">
    <property type="entry name" value="WH_DNA-bd_sf"/>
</dbReference>
<evidence type="ECO:0000256" key="1">
    <source>
        <dbReference type="ARBA" id="ARBA00006207"/>
    </source>
</evidence>
<geneLocation type="mitochondrion" evidence="4"/>
<dbReference type="GO" id="GO:0008541">
    <property type="term" value="C:proteasome regulatory particle, lid subcomplex"/>
    <property type="evidence" value="ECO:0007669"/>
    <property type="project" value="TreeGrafter"/>
</dbReference>
<dbReference type="Proteomes" id="UP000290189">
    <property type="component" value="Unassembled WGS sequence"/>
</dbReference>
<sequence>MEYAQSQATANPGQAALFTDLGNLFKNKLWHQLSQRLMGTLSDPWFDQGGRRLALYEQFVSQCSTNIDPLELVQIAIKASQQAKDVPAKIAFIRNVLEIVKTDPESQLLANLELAWLHLCKGDLQASKRELDAVRTTIESSREELPTLIPSRLYEVKMEYHKVAGTASEFFRSALLYLSYTPLQSIPAKTQTELSASLGLSALAAEDQYNFGELLQHPILKSLQSDPTKKWIHDMLLAFDHGAIDEFENLFKTHSPSQQVLSKNAAFLRQKIRIMNLMDMVFTRASNDRNIPFAEIAKVCKVTADEVELLLMKAMSLGVIKGVIDQVDQVVRIKHVQPRVLNTNQVEGLRTQLAGWAEKVQVAAEFVETTAPDLMTS</sequence>
<dbReference type="AlphaFoldDB" id="A0A3P3YG66"/>
<evidence type="ECO:0000256" key="2">
    <source>
        <dbReference type="ARBA" id="ARBA00022942"/>
    </source>
</evidence>
<keyword evidence="2" id="KW-0647">Proteasome</keyword>
<dbReference type="GO" id="GO:0005634">
    <property type="term" value="C:nucleus"/>
    <property type="evidence" value="ECO:0007669"/>
    <property type="project" value="TreeGrafter"/>
</dbReference>
<reference evidence="4 5" key="1">
    <citation type="submission" date="2018-03" db="EMBL/GenBank/DDBJ databases">
        <authorList>
            <person name="Fogelqvist J."/>
        </authorList>
    </citation>
    <scope>NUCLEOTIDE SEQUENCE [LARGE SCALE GENOMIC DNA]</scope>
</reference>
<comment type="similarity">
    <text evidence="1">Belongs to the proteasome subunit S11 family.</text>
</comment>
<dbReference type="SMART" id="SM00088">
    <property type="entry name" value="PINT"/>
    <property type="match status" value="1"/>
</dbReference>
<dbReference type="EMBL" id="OVEO01000011">
    <property type="protein sequence ID" value="SPQ99142.1"/>
    <property type="molecule type" value="Genomic_DNA"/>
</dbReference>
<dbReference type="InterPro" id="IPR054179">
    <property type="entry name" value="PSD13_N"/>
</dbReference>
<dbReference type="InterPro" id="IPR000717">
    <property type="entry name" value="PCI_dom"/>
</dbReference>
<dbReference type="Pfam" id="PF22037">
    <property type="entry name" value="PSD13_N"/>
    <property type="match status" value="1"/>
</dbReference>
<dbReference type="PROSITE" id="PS50250">
    <property type="entry name" value="PCI"/>
    <property type="match status" value="1"/>
</dbReference>
<dbReference type="InterPro" id="IPR035298">
    <property type="entry name" value="PSMD13"/>
</dbReference>
<keyword evidence="4" id="KW-0496">Mitochondrion</keyword>
<name>A0A3P3YG66_PLABS</name>
<organism evidence="4 5">
    <name type="scientific">Plasmodiophora brassicae</name>
    <name type="common">Clubroot disease agent</name>
    <dbReference type="NCBI Taxonomy" id="37360"/>
    <lineage>
        <taxon>Eukaryota</taxon>
        <taxon>Sar</taxon>
        <taxon>Rhizaria</taxon>
        <taxon>Endomyxa</taxon>
        <taxon>Phytomyxea</taxon>
        <taxon>Plasmodiophorida</taxon>
        <taxon>Plasmodiophoridae</taxon>
        <taxon>Plasmodiophora</taxon>
    </lineage>
</organism>
<dbReference type="GO" id="GO:0005829">
    <property type="term" value="C:cytosol"/>
    <property type="evidence" value="ECO:0007669"/>
    <property type="project" value="TreeGrafter"/>
</dbReference>
<dbReference type="GO" id="GO:0006511">
    <property type="term" value="P:ubiquitin-dependent protein catabolic process"/>
    <property type="evidence" value="ECO:0007669"/>
    <property type="project" value="TreeGrafter"/>
</dbReference>
<dbReference type="GO" id="GO:0005198">
    <property type="term" value="F:structural molecule activity"/>
    <property type="evidence" value="ECO:0007669"/>
    <property type="project" value="TreeGrafter"/>
</dbReference>